<gene>
    <name evidence="2" type="ORF">ACFOHV_19560</name>
</gene>
<feature type="region of interest" description="Disordered" evidence="1">
    <location>
        <begin position="145"/>
        <end position="184"/>
    </location>
</feature>
<dbReference type="Gene3D" id="2.60.120.10">
    <property type="entry name" value="Jelly Rolls"/>
    <property type="match status" value="1"/>
</dbReference>
<name>A0ABV7I6N6_9HYPH</name>
<proteinExistence type="predicted"/>
<dbReference type="InterPro" id="IPR011051">
    <property type="entry name" value="RmlC_Cupin_sf"/>
</dbReference>
<dbReference type="EMBL" id="JBHRTG010000019">
    <property type="protein sequence ID" value="MFC3165483.1"/>
    <property type="molecule type" value="Genomic_DNA"/>
</dbReference>
<dbReference type="SUPFAM" id="SSF51182">
    <property type="entry name" value="RmlC-like cupins"/>
    <property type="match status" value="1"/>
</dbReference>
<feature type="compositionally biased region" description="Basic and acidic residues" evidence="1">
    <location>
        <begin position="167"/>
        <end position="184"/>
    </location>
</feature>
<protein>
    <submittedName>
        <fullName evidence="2">Cupin domain-containing protein</fullName>
    </submittedName>
</protein>
<dbReference type="Proteomes" id="UP001595647">
    <property type="component" value="Unassembled WGS sequence"/>
</dbReference>
<reference evidence="3" key="1">
    <citation type="journal article" date="2019" name="Int. J. Syst. Evol. Microbiol.">
        <title>The Global Catalogue of Microorganisms (GCM) 10K type strain sequencing project: providing services to taxonomists for standard genome sequencing and annotation.</title>
        <authorList>
            <consortium name="The Broad Institute Genomics Platform"/>
            <consortium name="The Broad Institute Genome Sequencing Center for Infectious Disease"/>
            <person name="Wu L."/>
            <person name="Ma J."/>
        </authorList>
    </citation>
    <scope>NUCLEOTIDE SEQUENCE [LARGE SCALE GENOMIC DNA]</scope>
    <source>
        <strain evidence="3">KCTC 52231</strain>
    </source>
</reference>
<dbReference type="RefSeq" id="WP_244658844.1">
    <property type="nucleotide sequence ID" value="NZ_CP059897.1"/>
</dbReference>
<dbReference type="PANTHER" id="PTHR37694:SF1">
    <property type="entry name" value="SLR8022 PROTEIN"/>
    <property type="match status" value="1"/>
</dbReference>
<evidence type="ECO:0000313" key="3">
    <source>
        <dbReference type="Proteomes" id="UP001595647"/>
    </source>
</evidence>
<evidence type="ECO:0000313" key="2">
    <source>
        <dbReference type="EMBL" id="MFC3165483.1"/>
    </source>
</evidence>
<organism evidence="2 3">
    <name type="scientific">Ciceribacter thiooxidans</name>
    <dbReference type="NCBI Taxonomy" id="1969821"/>
    <lineage>
        <taxon>Bacteria</taxon>
        <taxon>Pseudomonadati</taxon>
        <taxon>Pseudomonadota</taxon>
        <taxon>Alphaproteobacteria</taxon>
        <taxon>Hyphomicrobiales</taxon>
        <taxon>Rhizobiaceae</taxon>
        <taxon>Ciceribacter</taxon>
    </lineage>
</organism>
<dbReference type="InterPro" id="IPR014710">
    <property type="entry name" value="RmlC-like_jellyroll"/>
</dbReference>
<comment type="caution">
    <text evidence="2">The sequence shown here is derived from an EMBL/GenBank/DDBJ whole genome shotgun (WGS) entry which is preliminary data.</text>
</comment>
<dbReference type="PANTHER" id="PTHR37694">
    <property type="entry name" value="SLR8022 PROTEIN"/>
    <property type="match status" value="1"/>
</dbReference>
<sequence length="184" mass="19615">MAKHHAASGEIIDLAPLTSELKAARTRAIVKTDAFEAVRLVAHAGADIKAHKVDGPITLHCLEGRVQVNVPGKSLELFAANWIYLEGGVPHSIKAIEDSSLLLTIVFAAKANETAPVGKHLPATGREHQTEEELDMLLEEGLEETFPASDPVAVSNPLGHVGSTDHNAPEDKTSQGAATRDRRT</sequence>
<keyword evidence="3" id="KW-1185">Reference proteome</keyword>
<accession>A0ABV7I6N6</accession>
<evidence type="ECO:0000256" key="1">
    <source>
        <dbReference type="SAM" id="MobiDB-lite"/>
    </source>
</evidence>
<dbReference type="CDD" id="cd02230">
    <property type="entry name" value="cupin_HP0902-like"/>
    <property type="match status" value="1"/>
</dbReference>